<evidence type="ECO:0000313" key="1">
    <source>
        <dbReference type="Proteomes" id="UP000887579"/>
    </source>
</evidence>
<evidence type="ECO:0000313" key="2">
    <source>
        <dbReference type="WBParaSite" id="ES5_v2.g10923.t1"/>
    </source>
</evidence>
<name>A0AC34F1X2_9BILA</name>
<proteinExistence type="predicted"/>
<accession>A0AC34F1X2</accession>
<dbReference type="WBParaSite" id="ES5_v2.g10923.t1">
    <property type="protein sequence ID" value="ES5_v2.g10923.t1"/>
    <property type="gene ID" value="ES5_v2.g10923"/>
</dbReference>
<organism evidence="1 2">
    <name type="scientific">Panagrolaimus sp. ES5</name>
    <dbReference type="NCBI Taxonomy" id="591445"/>
    <lineage>
        <taxon>Eukaryota</taxon>
        <taxon>Metazoa</taxon>
        <taxon>Ecdysozoa</taxon>
        <taxon>Nematoda</taxon>
        <taxon>Chromadorea</taxon>
        <taxon>Rhabditida</taxon>
        <taxon>Tylenchina</taxon>
        <taxon>Panagrolaimomorpha</taxon>
        <taxon>Panagrolaimoidea</taxon>
        <taxon>Panagrolaimidae</taxon>
        <taxon>Panagrolaimus</taxon>
    </lineage>
</organism>
<sequence length="242" mass="28141">MAHQLFNKHDKKYYLFCGSIHVSTVTNILMFLQLLYIAIFSVLAILSMDSYVTACVNISCFIISTLLVNVIFSKLFVNPVSKISEWYWPGGIVWSICTSNSSFTPLMISLVKIYFWNNEKEMLSFVKSDLRYFDVPEKFFEADVVNYTFAFLVAKTFAVFILEFWILLVFISYKKYLNDLQSDPVFVLDENEASGHHVQNVYVNAQDLPDQIQNGQILQFQDQVVRIIFKEENEKAEKICFV</sequence>
<protein>
    <submittedName>
        <fullName evidence="2">Uncharacterized protein</fullName>
    </submittedName>
</protein>
<reference evidence="2" key="1">
    <citation type="submission" date="2022-11" db="UniProtKB">
        <authorList>
            <consortium name="WormBaseParasite"/>
        </authorList>
    </citation>
    <scope>IDENTIFICATION</scope>
</reference>
<dbReference type="Proteomes" id="UP000887579">
    <property type="component" value="Unplaced"/>
</dbReference>